<feature type="transmembrane region" description="Helical" evidence="1">
    <location>
        <begin position="323"/>
        <end position="344"/>
    </location>
</feature>
<accession>A0A1H4AN19</accession>
<keyword evidence="1" id="KW-0812">Transmembrane</keyword>
<evidence type="ECO:0000256" key="1">
    <source>
        <dbReference type="SAM" id="Phobius"/>
    </source>
</evidence>
<dbReference type="OrthoDB" id="4424890at2"/>
<feature type="transmembrane region" description="Helical" evidence="1">
    <location>
        <begin position="181"/>
        <end position="207"/>
    </location>
</feature>
<evidence type="ECO:0000313" key="2">
    <source>
        <dbReference type="EMBL" id="SEA37300.1"/>
    </source>
</evidence>
<keyword evidence="1" id="KW-1133">Transmembrane helix</keyword>
<dbReference type="PANTHER" id="PTHR37814:SF1">
    <property type="entry name" value="MEMBRANE PROTEIN"/>
    <property type="match status" value="1"/>
</dbReference>
<gene>
    <name evidence="2" type="ORF">SAMN02910418_01449</name>
</gene>
<keyword evidence="1" id="KW-0472">Membrane</keyword>
<proteinExistence type="predicted"/>
<organism evidence="2 3">
    <name type="scientific">Bowdeniella nasicola</name>
    <dbReference type="NCBI Taxonomy" id="208480"/>
    <lineage>
        <taxon>Bacteria</taxon>
        <taxon>Bacillati</taxon>
        <taxon>Actinomycetota</taxon>
        <taxon>Actinomycetes</taxon>
        <taxon>Actinomycetales</taxon>
        <taxon>Actinomycetaceae</taxon>
        <taxon>Bowdeniella</taxon>
    </lineage>
</organism>
<dbReference type="PANTHER" id="PTHR37814">
    <property type="entry name" value="CONSERVED MEMBRANE PROTEIN"/>
    <property type="match status" value="1"/>
</dbReference>
<feature type="transmembrane region" description="Helical" evidence="1">
    <location>
        <begin position="219"/>
        <end position="242"/>
    </location>
</feature>
<feature type="transmembrane region" description="Helical" evidence="1">
    <location>
        <begin position="262"/>
        <end position="286"/>
    </location>
</feature>
<keyword evidence="3" id="KW-1185">Reference proteome</keyword>
<evidence type="ECO:0000313" key="3">
    <source>
        <dbReference type="Proteomes" id="UP000199288"/>
    </source>
</evidence>
<feature type="transmembrane region" description="Helical" evidence="1">
    <location>
        <begin position="140"/>
        <end position="161"/>
    </location>
</feature>
<dbReference type="Proteomes" id="UP000199288">
    <property type="component" value="Unassembled WGS sequence"/>
</dbReference>
<feature type="transmembrane region" description="Helical" evidence="1">
    <location>
        <begin position="34"/>
        <end position="57"/>
    </location>
</feature>
<name>A0A1H4AN19_9ACTO</name>
<protein>
    <submittedName>
        <fullName evidence="2">Uncharacterized membrane protein YkvI</fullName>
    </submittedName>
</protein>
<feature type="transmembrane region" description="Helical" evidence="1">
    <location>
        <begin position="298"/>
        <end position="317"/>
    </location>
</feature>
<sequence>MLRRTITTALAVVGLAVGAGFASGREVIQYFVSFGIPGLVGAVLAAVLFSLMCLVVLQLGSYYRASEHSAVFNAVTTPFLSRALDLFIIFTLFATGFVMIAGAGANLNQQFGVPVWFGSLALTLLVIVAGMLDVRRVTEVIGVITPVIVVFITAAGIYSFTHPAGTLSELAPVASQVPSTLPNWLISSLNYVAMGFALAVSMAIVMGGDMLDPKSAGRGGLLGGATYGALLLITTFALYFNVNYVAYAEMPTLQLVNFIHPIAGTVMSAVIFAMIFNTAIGMYYALTSRVVAKRPERFRPTIVVLALAGFAVSFVGFGNLVSYLFPVIGYVGIGICLVIAAGWLKARPSIVEEIERRTRIRQLFRKKLDKSQPYSPAEERHLRKEIHASNLDNDQLWRDVSDEVTAELAKDSDQN</sequence>
<feature type="transmembrane region" description="Helical" evidence="1">
    <location>
        <begin position="113"/>
        <end position="133"/>
    </location>
</feature>
<dbReference type="InterPro" id="IPR038728">
    <property type="entry name" value="YkvI-like"/>
</dbReference>
<dbReference type="EMBL" id="FNQV01000008">
    <property type="protein sequence ID" value="SEA37300.1"/>
    <property type="molecule type" value="Genomic_DNA"/>
</dbReference>
<dbReference type="AlphaFoldDB" id="A0A1H4AN19"/>
<reference evidence="3" key="1">
    <citation type="submission" date="2016-10" db="EMBL/GenBank/DDBJ databases">
        <authorList>
            <person name="Varghese N."/>
            <person name="Submissions S."/>
        </authorList>
    </citation>
    <scope>NUCLEOTIDE SEQUENCE [LARGE SCALE GENOMIC DNA]</scope>
    <source>
        <strain evidence="3">KPR-1</strain>
    </source>
</reference>
<dbReference type="RefSeq" id="WP_092564279.1">
    <property type="nucleotide sequence ID" value="NZ_FNQV01000008.1"/>
</dbReference>
<feature type="transmembrane region" description="Helical" evidence="1">
    <location>
        <begin position="86"/>
        <end position="107"/>
    </location>
</feature>